<dbReference type="CDD" id="cd00882">
    <property type="entry name" value="Ras_like_GTPase"/>
    <property type="match status" value="1"/>
</dbReference>
<keyword evidence="3" id="KW-0378">Hydrolase</keyword>
<organism evidence="3 4">
    <name type="scientific">Phanerochaete sordida</name>
    <dbReference type="NCBI Taxonomy" id="48140"/>
    <lineage>
        <taxon>Eukaryota</taxon>
        <taxon>Fungi</taxon>
        <taxon>Dikarya</taxon>
        <taxon>Basidiomycota</taxon>
        <taxon>Agaricomycotina</taxon>
        <taxon>Agaricomycetes</taxon>
        <taxon>Polyporales</taxon>
        <taxon>Phanerochaetaceae</taxon>
        <taxon>Phanerochaete</taxon>
    </lineage>
</organism>
<dbReference type="Proteomes" id="UP000703269">
    <property type="component" value="Unassembled WGS sequence"/>
</dbReference>
<feature type="region of interest" description="Disordered" evidence="1">
    <location>
        <begin position="274"/>
        <end position="294"/>
    </location>
</feature>
<comment type="caution">
    <text evidence="3">The sequence shown here is derived from an EMBL/GenBank/DDBJ whole genome shotgun (WGS) entry which is preliminary data.</text>
</comment>
<keyword evidence="4" id="KW-1185">Reference proteome</keyword>
<dbReference type="InterPro" id="IPR027417">
    <property type="entry name" value="P-loop_NTPase"/>
</dbReference>
<dbReference type="InterPro" id="IPR006073">
    <property type="entry name" value="GTP-bd"/>
</dbReference>
<name>A0A9P3G5X2_9APHY</name>
<dbReference type="GO" id="GO:0016787">
    <property type="term" value="F:hydrolase activity"/>
    <property type="evidence" value="ECO:0007669"/>
    <property type="project" value="UniProtKB-KW"/>
</dbReference>
<accession>A0A9P3G5X2</accession>
<dbReference type="SUPFAM" id="SSF52540">
    <property type="entry name" value="P-loop containing nucleoside triphosphate hydrolases"/>
    <property type="match status" value="1"/>
</dbReference>
<dbReference type="Gene3D" id="3.40.50.300">
    <property type="entry name" value="P-loop containing nucleotide triphosphate hydrolases"/>
    <property type="match status" value="1"/>
</dbReference>
<feature type="region of interest" description="Disordered" evidence="1">
    <location>
        <begin position="436"/>
        <end position="470"/>
    </location>
</feature>
<dbReference type="OrthoDB" id="8954335at2759"/>
<gene>
    <name evidence="3" type="ORF">PsYK624_059360</name>
</gene>
<evidence type="ECO:0000256" key="1">
    <source>
        <dbReference type="SAM" id="MobiDB-lite"/>
    </source>
</evidence>
<feature type="compositionally biased region" description="Basic and acidic residues" evidence="1">
    <location>
        <begin position="274"/>
        <end position="292"/>
    </location>
</feature>
<dbReference type="Pfam" id="PF01926">
    <property type="entry name" value="MMR_HSR1"/>
    <property type="match status" value="1"/>
</dbReference>
<evidence type="ECO:0000313" key="3">
    <source>
        <dbReference type="EMBL" id="GJE89827.1"/>
    </source>
</evidence>
<feature type="region of interest" description="Disordered" evidence="1">
    <location>
        <begin position="592"/>
        <end position="631"/>
    </location>
</feature>
<feature type="domain" description="G" evidence="2">
    <location>
        <begin position="8"/>
        <end position="83"/>
    </location>
</feature>
<reference evidence="3 4" key="1">
    <citation type="submission" date="2021-08" db="EMBL/GenBank/DDBJ databases">
        <title>Draft Genome Sequence of Phanerochaete sordida strain YK-624.</title>
        <authorList>
            <person name="Mori T."/>
            <person name="Dohra H."/>
            <person name="Suzuki T."/>
            <person name="Kawagishi H."/>
            <person name="Hirai H."/>
        </authorList>
    </citation>
    <scope>NUCLEOTIDE SEQUENCE [LARGE SCALE GENOMIC DNA]</scope>
    <source>
        <strain evidence="3 4">YK-624</strain>
    </source>
</reference>
<feature type="region of interest" description="Disordered" evidence="1">
    <location>
        <begin position="322"/>
        <end position="343"/>
    </location>
</feature>
<dbReference type="GO" id="GO:0005525">
    <property type="term" value="F:GTP binding"/>
    <property type="evidence" value="ECO:0007669"/>
    <property type="project" value="InterPro"/>
</dbReference>
<evidence type="ECO:0000259" key="2">
    <source>
        <dbReference type="Pfam" id="PF01926"/>
    </source>
</evidence>
<evidence type="ECO:0000313" key="4">
    <source>
        <dbReference type="Proteomes" id="UP000703269"/>
    </source>
</evidence>
<feature type="region of interest" description="Disordered" evidence="1">
    <location>
        <begin position="512"/>
        <end position="569"/>
    </location>
</feature>
<protein>
    <submittedName>
        <fullName evidence="3">P-loop containing nucleoside triphosphate hydrolase protein</fullName>
    </submittedName>
</protein>
<proteinExistence type="predicted"/>
<feature type="compositionally biased region" description="Basic and acidic residues" evidence="1">
    <location>
        <begin position="329"/>
        <end position="343"/>
    </location>
</feature>
<dbReference type="AlphaFoldDB" id="A0A9P3G5X2"/>
<sequence length="676" mass="75930">MSNEDSVTIAIMGATGAGKSTFINLISGSHLNVGYGLESCTSEVEVTSPFLLDGKMITLIDTPGFDDTVKTEAEILRLIADFLSETYKQGRKLNGVIFLQRITDTRMSGVARKNFRLFRKLCGDDALSHVVIATNMWGKEEPAICEARERELATNDLFFKPALDKGARMVRHDNSLESAQRIIREIIGFPPAPLQIQVETVDELRPLVETDAGRDVESALQLQLQKYQNEVSELRDAMREINEARDKAHREELQELSAEMRAVQSKLARVEAEAQQLRDESAASRAEHEEQMRAMVEAMSAREAELRTFRERAHAQQSQITQMEGALQDAERRAQEEAAARDRAHADLKTTAAAHEAELARVRREAAEKIEAQRREVELAATREREQKALAQKEQSAQREAELRKLRMEAEQKAAAAKREAEAELARKEAALKAEAERKHAELERAHKEAERKADEARRAAELERAHQEAMLTAEREAAAERLRQELEQRAEEARREAELEAARRIEALKAEAAQREAEAERVRKEREEKAAKAAREAELERAREEAAQRAEDARRASELRAAKKEAEEVQARLEKMQAELLAAEQRAKLAEMAAAAAAKPPSPPPTPPPRPTMSIPKPAMRTYASEPSVPVTPRALAQERWQRAYASATVQTRSGFYGVLTTMWGNFFGPRPTDR</sequence>
<feature type="compositionally biased region" description="Pro residues" evidence="1">
    <location>
        <begin position="601"/>
        <end position="612"/>
    </location>
</feature>
<dbReference type="EMBL" id="BPQB01000014">
    <property type="protein sequence ID" value="GJE89827.1"/>
    <property type="molecule type" value="Genomic_DNA"/>
</dbReference>